<protein>
    <submittedName>
        <fullName evidence="1">Uncharacterized protein</fullName>
    </submittedName>
</protein>
<dbReference type="Gene3D" id="1.25.40.10">
    <property type="entry name" value="Tetratricopeptide repeat domain"/>
    <property type="match status" value="1"/>
</dbReference>
<organism evidence="1">
    <name type="scientific">marine sediment metagenome</name>
    <dbReference type="NCBI Taxonomy" id="412755"/>
    <lineage>
        <taxon>unclassified sequences</taxon>
        <taxon>metagenomes</taxon>
        <taxon>ecological metagenomes</taxon>
    </lineage>
</organism>
<reference evidence="1" key="1">
    <citation type="journal article" date="2014" name="Front. Microbiol.">
        <title>High frequency of phylogenetically diverse reductive dehalogenase-homologous genes in deep subseafloor sedimentary metagenomes.</title>
        <authorList>
            <person name="Kawai M."/>
            <person name="Futagami T."/>
            <person name="Toyoda A."/>
            <person name="Takaki Y."/>
            <person name="Nishi S."/>
            <person name="Hori S."/>
            <person name="Arai W."/>
            <person name="Tsubouchi T."/>
            <person name="Morono Y."/>
            <person name="Uchiyama I."/>
            <person name="Ito T."/>
            <person name="Fujiyama A."/>
            <person name="Inagaki F."/>
            <person name="Takami H."/>
        </authorList>
    </citation>
    <scope>NUCLEOTIDE SEQUENCE</scope>
    <source>
        <strain evidence="1">Expedition CK06-06</strain>
    </source>
</reference>
<dbReference type="InterPro" id="IPR011990">
    <property type="entry name" value="TPR-like_helical_dom_sf"/>
</dbReference>
<proteinExistence type="predicted"/>
<name>X1BRV9_9ZZZZ</name>
<feature type="non-terminal residue" evidence="1">
    <location>
        <position position="1"/>
    </location>
</feature>
<dbReference type="EMBL" id="BART01023874">
    <property type="protein sequence ID" value="GAG97820.1"/>
    <property type="molecule type" value="Genomic_DNA"/>
</dbReference>
<sequence>VAHFRKAVRTEQTDLYVKHELFNALVAAGKRAEGVRYLESEKKAVQSSPLLVHDLLTVYLDRDDYTRFDALCGNVNFSPNFQISGPHNLWLRRQFQEAVQLAQKGRLERALEILRDMKPPSAHLGIESFKDLEDDRRYYHMGRVYEQMGDMDKARSCWEKALTFEHGMYYEPGFWFGAWNKRYFQALSLQKLGRNTEATVFFDALELITRCPDLPVTAREAMMDLVERGRFASDEEKDPLWKTVVKVETKAEE</sequence>
<gene>
    <name evidence="1" type="ORF">S01H4_43304</name>
</gene>
<evidence type="ECO:0000313" key="1">
    <source>
        <dbReference type="EMBL" id="GAG97820.1"/>
    </source>
</evidence>
<dbReference type="PROSITE" id="PS50005">
    <property type="entry name" value="TPR"/>
    <property type="match status" value="1"/>
</dbReference>
<dbReference type="Pfam" id="PF13181">
    <property type="entry name" value="TPR_8"/>
    <property type="match status" value="1"/>
</dbReference>
<accession>X1BRV9</accession>
<dbReference type="AlphaFoldDB" id="X1BRV9"/>
<dbReference type="SUPFAM" id="SSF48452">
    <property type="entry name" value="TPR-like"/>
    <property type="match status" value="1"/>
</dbReference>
<comment type="caution">
    <text evidence="1">The sequence shown here is derived from an EMBL/GenBank/DDBJ whole genome shotgun (WGS) entry which is preliminary data.</text>
</comment>
<dbReference type="InterPro" id="IPR019734">
    <property type="entry name" value="TPR_rpt"/>
</dbReference>